<reference evidence="2" key="1">
    <citation type="journal article" date="2022" name="Int. J. Mol. Sci.">
        <title>Draft Genome of Tanacetum Coccineum: Genomic Comparison of Closely Related Tanacetum-Family Plants.</title>
        <authorList>
            <person name="Yamashiro T."/>
            <person name="Shiraishi A."/>
            <person name="Nakayama K."/>
            <person name="Satake H."/>
        </authorList>
    </citation>
    <scope>NUCLEOTIDE SEQUENCE</scope>
</reference>
<evidence type="ECO:0000313" key="3">
    <source>
        <dbReference type="Proteomes" id="UP001151760"/>
    </source>
</evidence>
<feature type="region of interest" description="Disordered" evidence="1">
    <location>
        <begin position="200"/>
        <end position="238"/>
    </location>
</feature>
<gene>
    <name evidence="2" type="ORF">Tco_0800821</name>
</gene>
<reference evidence="2" key="2">
    <citation type="submission" date="2022-01" db="EMBL/GenBank/DDBJ databases">
        <authorList>
            <person name="Yamashiro T."/>
            <person name="Shiraishi A."/>
            <person name="Satake H."/>
            <person name="Nakayama K."/>
        </authorList>
    </citation>
    <scope>NUCLEOTIDE SEQUENCE</scope>
</reference>
<feature type="compositionally biased region" description="Low complexity" evidence="1">
    <location>
        <begin position="159"/>
        <end position="169"/>
    </location>
</feature>
<accession>A0ABQ4ZUD1</accession>
<dbReference type="Proteomes" id="UP001151760">
    <property type="component" value="Unassembled WGS sequence"/>
</dbReference>
<comment type="caution">
    <text evidence="2">The sequence shown here is derived from an EMBL/GenBank/DDBJ whole genome shotgun (WGS) entry which is preliminary data.</text>
</comment>
<keyword evidence="3" id="KW-1185">Reference proteome</keyword>
<organism evidence="2 3">
    <name type="scientific">Tanacetum coccineum</name>
    <dbReference type="NCBI Taxonomy" id="301880"/>
    <lineage>
        <taxon>Eukaryota</taxon>
        <taxon>Viridiplantae</taxon>
        <taxon>Streptophyta</taxon>
        <taxon>Embryophyta</taxon>
        <taxon>Tracheophyta</taxon>
        <taxon>Spermatophyta</taxon>
        <taxon>Magnoliopsida</taxon>
        <taxon>eudicotyledons</taxon>
        <taxon>Gunneridae</taxon>
        <taxon>Pentapetalae</taxon>
        <taxon>asterids</taxon>
        <taxon>campanulids</taxon>
        <taxon>Asterales</taxon>
        <taxon>Asteraceae</taxon>
        <taxon>Asteroideae</taxon>
        <taxon>Anthemideae</taxon>
        <taxon>Anthemidinae</taxon>
        <taxon>Tanacetum</taxon>
    </lineage>
</organism>
<evidence type="ECO:0000256" key="1">
    <source>
        <dbReference type="SAM" id="MobiDB-lite"/>
    </source>
</evidence>
<name>A0ABQ4ZUD1_9ASTR</name>
<sequence length="238" mass="25703">MPRDCLRIIECKSKVRNSRNKLVVTKVSTSNSTPGISPDVSELKDMVKALLLDKKNQSQALATVKAVEENYVTCGEYVSQAAAAISIKEIWLQSPIANQILTSWFSSVQSNPSLPSPPYQASGLANIEGSGTLPSNTVTNPKVNLKGITTRSSVAYQGPTIPTTSSSPPKVVERETKVTKDMVPPANNRSTRDVQPMVIQIQPQGPNSEPVVAPVSAPKPNPKPSIPYPSRLNDKMMR</sequence>
<evidence type="ECO:0008006" key="4">
    <source>
        <dbReference type="Google" id="ProtNLM"/>
    </source>
</evidence>
<protein>
    <recommendedName>
        <fullName evidence="4">Reverse transcriptase domain-containing protein</fullName>
    </recommendedName>
</protein>
<dbReference type="EMBL" id="BQNB010011687">
    <property type="protein sequence ID" value="GJS93853.1"/>
    <property type="molecule type" value="Genomic_DNA"/>
</dbReference>
<proteinExistence type="predicted"/>
<feature type="compositionally biased region" description="Pro residues" evidence="1">
    <location>
        <begin position="217"/>
        <end position="227"/>
    </location>
</feature>
<feature type="region of interest" description="Disordered" evidence="1">
    <location>
        <begin position="156"/>
        <end position="177"/>
    </location>
</feature>
<evidence type="ECO:0000313" key="2">
    <source>
        <dbReference type="EMBL" id="GJS93853.1"/>
    </source>
</evidence>